<keyword evidence="4 5" id="KW-0472">Membrane</keyword>
<feature type="transmembrane region" description="Helical" evidence="5">
    <location>
        <begin position="433"/>
        <end position="456"/>
    </location>
</feature>
<feature type="transmembrane region" description="Helical" evidence="5">
    <location>
        <begin position="56"/>
        <end position="73"/>
    </location>
</feature>
<protein>
    <recommendedName>
        <fullName evidence="6">Nodulin-like domain-containing protein</fullName>
    </recommendedName>
</protein>
<dbReference type="Pfam" id="PF07690">
    <property type="entry name" value="MFS_1"/>
    <property type="match status" value="1"/>
</dbReference>
<keyword evidence="2 5" id="KW-0812">Transmembrane</keyword>
<organism evidence="7 8">
    <name type="scientific">Hanseniaspora guilliermondii</name>
    <dbReference type="NCBI Taxonomy" id="56406"/>
    <lineage>
        <taxon>Eukaryota</taxon>
        <taxon>Fungi</taxon>
        <taxon>Dikarya</taxon>
        <taxon>Ascomycota</taxon>
        <taxon>Saccharomycotina</taxon>
        <taxon>Saccharomycetes</taxon>
        <taxon>Saccharomycodales</taxon>
        <taxon>Saccharomycodaceae</taxon>
        <taxon>Hanseniaspora</taxon>
    </lineage>
</organism>
<feature type="transmembrane region" description="Helical" evidence="5">
    <location>
        <begin position="491"/>
        <end position="512"/>
    </location>
</feature>
<feature type="domain" description="Nodulin-like" evidence="6">
    <location>
        <begin position="17"/>
        <end position="201"/>
    </location>
</feature>
<proteinExistence type="predicted"/>
<keyword evidence="3 5" id="KW-1133">Transmembrane helix</keyword>
<dbReference type="GO" id="GO:0000329">
    <property type="term" value="C:fungal-type vacuole membrane"/>
    <property type="evidence" value="ECO:0007669"/>
    <property type="project" value="TreeGrafter"/>
</dbReference>
<evidence type="ECO:0000256" key="2">
    <source>
        <dbReference type="ARBA" id="ARBA00022692"/>
    </source>
</evidence>
<feature type="transmembrane region" description="Helical" evidence="5">
    <location>
        <begin position="142"/>
        <end position="163"/>
    </location>
</feature>
<feature type="transmembrane region" description="Helical" evidence="5">
    <location>
        <begin position="564"/>
        <end position="588"/>
    </location>
</feature>
<dbReference type="VEuPathDB" id="FungiDB:HGUI_02457"/>
<feature type="transmembrane region" description="Helical" evidence="5">
    <location>
        <begin position="80"/>
        <end position="100"/>
    </location>
</feature>
<dbReference type="OrthoDB" id="410267at2759"/>
<reference evidence="8" key="1">
    <citation type="submission" date="2016-11" db="EMBL/GenBank/DDBJ databases">
        <authorList>
            <person name="Guldener U."/>
        </authorList>
    </citation>
    <scope>NUCLEOTIDE SEQUENCE [LARGE SCALE GENOMIC DNA]</scope>
</reference>
<dbReference type="InterPro" id="IPR010658">
    <property type="entry name" value="Nodulin-like"/>
</dbReference>
<dbReference type="EMBL" id="FQNF01000044">
    <property type="protein sequence ID" value="SGZ40257.1"/>
    <property type="molecule type" value="Genomic_DNA"/>
</dbReference>
<dbReference type="InterPro" id="IPR036259">
    <property type="entry name" value="MFS_trans_sf"/>
</dbReference>
<evidence type="ECO:0000256" key="1">
    <source>
        <dbReference type="ARBA" id="ARBA00004141"/>
    </source>
</evidence>
<dbReference type="SUPFAM" id="SSF103473">
    <property type="entry name" value="MFS general substrate transporter"/>
    <property type="match status" value="1"/>
</dbReference>
<evidence type="ECO:0000313" key="7">
    <source>
        <dbReference type="EMBL" id="SGZ40257.1"/>
    </source>
</evidence>
<dbReference type="Pfam" id="PF06813">
    <property type="entry name" value="Nodulin-like"/>
    <property type="match status" value="1"/>
</dbReference>
<comment type="subcellular location">
    <subcellularLocation>
        <location evidence="1">Membrane</location>
        <topology evidence="1">Multi-pass membrane protein</topology>
    </subcellularLocation>
</comment>
<name>A0A1L0CP58_9ASCO</name>
<feature type="transmembrane region" description="Helical" evidence="5">
    <location>
        <begin position="16"/>
        <end position="36"/>
    </location>
</feature>
<evidence type="ECO:0000256" key="4">
    <source>
        <dbReference type="ARBA" id="ARBA00023136"/>
    </source>
</evidence>
<dbReference type="GO" id="GO:0022857">
    <property type="term" value="F:transmembrane transporter activity"/>
    <property type="evidence" value="ECO:0007669"/>
    <property type="project" value="InterPro"/>
</dbReference>
<dbReference type="Gene3D" id="1.20.1250.20">
    <property type="entry name" value="MFS general substrate transporter like domains"/>
    <property type="match status" value="2"/>
</dbReference>
<accession>A0A1L0CP58</accession>
<dbReference type="Proteomes" id="UP000183365">
    <property type="component" value="Unassembled WGS sequence"/>
</dbReference>
<feature type="transmembrane region" description="Helical" evidence="5">
    <location>
        <begin position="524"/>
        <end position="544"/>
    </location>
</feature>
<dbReference type="PANTHER" id="PTHR21576">
    <property type="entry name" value="UNCHARACTERIZED NODULIN-LIKE PROTEIN"/>
    <property type="match status" value="1"/>
</dbReference>
<feature type="transmembrane region" description="Helical" evidence="5">
    <location>
        <begin position="106"/>
        <end position="130"/>
    </location>
</feature>
<evidence type="ECO:0000259" key="6">
    <source>
        <dbReference type="Pfam" id="PF06813"/>
    </source>
</evidence>
<dbReference type="InterPro" id="IPR011701">
    <property type="entry name" value="MFS"/>
</dbReference>
<evidence type="ECO:0000256" key="5">
    <source>
        <dbReference type="SAM" id="Phobius"/>
    </source>
</evidence>
<evidence type="ECO:0000256" key="3">
    <source>
        <dbReference type="ARBA" id="ARBA00022989"/>
    </source>
</evidence>
<gene>
    <name evidence="7" type="ORF">HGUI_02457</name>
</gene>
<feature type="transmembrane region" description="Helical" evidence="5">
    <location>
        <begin position="463"/>
        <end position="479"/>
    </location>
</feature>
<feature type="transmembrane region" description="Helical" evidence="5">
    <location>
        <begin position="387"/>
        <end position="413"/>
    </location>
</feature>
<sequence length="606" mass="66780">MENNIESLKNIKNIQCLLGSVLIALGSGTVYCYSYYNSQLLEKCNIPVDQISQLSLSLSIGSALLGLVVGPMIDNWGCNVMSYLGGLETFLGYYLILFNYKKGPDGSTTFICLALTMIGMGSICGFYSCIKCVTYNFPKSRGFAGSIPVSCYALSSLVFSTLFKCTVKDDIEKVFQIFMTSCSLMILIGGYMIFMRDYELLNMQSDDSLGNTQINKFDKPSVPASVSNINVTKPVAIKNKSKRNESFSNKLQGSLAFWGAGKIRETPESVIDNIKIPLLENTKNTCFNDLTGKDRRESNQSIVIPTSNSSPLLMQNRSASQKNVGKSDLIGNEDVEDFDLNNSNHESISPINETVHVKPTKTQLIQHSSTRGLSLYSTLTSFKFISYYLVLAVLQGIGQTYIYSVGFLVPLIFAGEDLSTVDATPASVQSIQVSLIAICSFMGRLLSGPVSDWLVLRKAQRKWNIIVASFLLCLGSYIISHFHSQTLAGKIHYLSTCSCILAFGFGIVFGTYPAIMVDAFGTELFSSLWGIVTTGGLVTVKIFSKLLSIDLDKDNCEALGNKCVLRTFSTTYCLALIGLATTGCMIFIKYQKRKERISKYHYSHLY</sequence>
<keyword evidence="8" id="KW-1185">Reference proteome</keyword>
<feature type="transmembrane region" description="Helical" evidence="5">
    <location>
        <begin position="175"/>
        <end position="194"/>
    </location>
</feature>
<dbReference type="PANTHER" id="PTHR21576:SF166">
    <property type="entry name" value="ADR278WP"/>
    <property type="match status" value="1"/>
</dbReference>
<evidence type="ECO:0000313" key="8">
    <source>
        <dbReference type="Proteomes" id="UP000183365"/>
    </source>
</evidence>
<dbReference type="AlphaFoldDB" id="A0A1L0CP58"/>